<accession>A0A9P6GWM9</accession>
<keyword evidence="3" id="KW-1185">Reference proteome</keyword>
<keyword evidence="1" id="KW-0472">Membrane</keyword>
<name>A0A9P6GWM9_9MICR</name>
<dbReference type="EMBL" id="SBJO01000338">
    <property type="protein sequence ID" value="KAF9761426.1"/>
    <property type="molecule type" value="Genomic_DNA"/>
</dbReference>
<evidence type="ECO:0000313" key="2">
    <source>
        <dbReference type="EMBL" id="KAF9761426.1"/>
    </source>
</evidence>
<dbReference type="AlphaFoldDB" id="A0A9P6GWM9"/>
<gene>
    <name evidence="2" type="ORF">NGRA_2659</name>
</gene>
<proteinExistence type="predicted"/>
<keyword evidence="1" id="KW-1133">Transmembrane helix</keyword>
<protein>
    <submittedName>
        <fullName evidence="2">Uncharacterized protein</fullName>
    </submittedName>
</protein>
<organism evidence="2 3">
    <name type="scientific">Nosema granulosis</name>
    <dbReference type="NCBI Taxonomy" id="83296"/>
    <lineage>
        <taxon>Eukaryota</taxon>
        <taxon>Fungi</taxon>
        <taxon>Fungi incertae sedis</taxon>
        <taxon>Microsporidia</taxon>
        <taxon>Nosematidae</taxon>
        <taxon>Nosema</taxon>
    </lineage>
</organism>
<evidence type="ECO:0000256" key="1">
    <source>
        <dbReference type="SAM" id="Phobius"/>
    </source>
</evidence>
<keyword evidence="1" id="KW-0812">Transmembrane</keyword>
<dbReference type="Proteomes" id="UP000740883">
    <property type="component" value="Unassembled WGS sequence"/>
</dbReference>
<evidence type="ECO:0000313" key="3">
    <source>
        <dbReference type="Proteomes" id="UP000740883"/>
    </source>
</evidence>
<feature type="transmembrane region" description="Helical" evidence="1">
    <location>
        <begin position="6"/>
        <end position="24"/>
    </location>
</feature>
<reference evidence="2 3" key="1">
    <citation type="journal article" date="2020" name="Genome Biol. Evol.">
        <title>Comparative genomics of strictly vertically transmitted, feminizing microsporidia endosymbionts of amphipod crustaceans.</title>
        <authorList>
            <person name="Cormier A."/>
            <person name="Chebbi M.A."/>
            <person name="Giraud I."/>
            <person name="Wattier R."/>
            <person name="Teixeira M."/>
            <person name="Gilbert C."/>
            <person name="Rigaud T."/>
            <person name="Cordaux R."/>
        </authorList>
    </citation>
    <scope>NUCLEOTIDE SEQUENCE [LARGE SCALE GENOMIC DNA]</scope>
    <source>
        <strain evidence="2 3">Ou3-Ou53</strain>
    </source>
</reference>
<comment type="caution">
    <text evidence="2">The sequence shown here is derived from an EMBL/GenBank/DDBJ whole genome shotgun (WGS) entry which is preliminary data.</text>
</comment>
<sequence length="340" mass="40391">MKIKIYVGVGVLFSLFVLFCLFYMKKERNAEQLVNDKPQDSTLTQGNGNAIFTCRKPNNSPKQTVDTYIQQNGIFQEIQSNEINIDIFKMFVSVCANNDIAFYYNWKYKNHNYLFCFKKFYSPVELVKFKKNEEEVTKYFKGEVSEVVKDYNNKDFYYFLHREVDFIGFLDRMIPRARNLANSFLFHTPLSMIFRFPNRNILKGVRTDDQRLGAIFHSFLVLTMEKIYNYNVNEKNSFYERTIIYNIYMAARGSKEAYTNDDSIEKANLFLQYVYKEIELPIIEVTEFYENQKNNVMEDPVLAFYNDIAVCFDGFIYDIPFSSIEHIFNSFYVVAFNNKK</sequence>